<keyword evidence="2" id="KW-0808">Transferase</keyword>
<dbReference type="Gene3D" id="2.40.440.10">
    <property type="entry name" value="L,D-transpeptidase catalytic domain-like"/>
    <property type="match status" value="1"/>
</dbReference>
<dbReference type="GO" id="GO:0018104">
    <property type="term" value="P:peptidoglycan-protein cross-linking"/>
    <property type="evidence" value="ECO:0007669"/>
    <property type="project" value="TreeGrafter"/>
</dbReference>
<evidence type="ECO:0000256" key="5">
    <source>
        <dbReference type="ARBA" id="ARBA00023316"/>
    </source>
</evidence>
<dbReference type="SUPFAM" id="SSF141523">
    <property type="entry name" value="L,D-transpeptidase catalytic domain-like"/>
    <property type="match status" value="1"/>
</dbReference>
<keyword evidence="3 6" id="KW-0133">Cell shape</keyword>
<evidence type="ECO:0000256" key="4">
    <source>
        <dbReference type="ARBA" id="ARBA00022984"/>
    </source>
</evidence>
<dbReference type="InterPro" id="IPR038063">
    <property type="entry name" value="Transpep_catalytic_dom"/>
</dbReference>
<feature type="active site" description="Proton donor/acceptor" evidence="6">
    <location>
        <position position="123"/>
    </location>
</feature>
<evidence type="ECO:0000256" key="1">
    <source>
        <dbReference type="ARBA" id="ARBA00004752"/>
    </source>
</evidence>
<dbReference type="GO" id="GO:0071555">
    <property type="term" value="P:cell wall organization"/>
    <property type="evidence" value="ECO:0007669"/>
    <property type="project" value="UniProtKB-UniRule"/>
</dbReference>
<evidence type="ECO:0000313" key="9">
    <source>
        <dbReference type="Proteomes" id="UP000669179"/>
    </source>
</evidence>
<dbReference type="InterPro" id="IPR050979">
    <property type="entry name" value="LD-transpeptidase"/>
</dbReference>
<dbReference type="PROSITE" id="PS52029">
    <property type="entry name" value="LD_TPASE"/>
    <property type="match status" value="1"/>
</dbReference>
<evidence type="ECO:0000313" key="8">
    <source>
        <dbReference type="EMBL" id="MBO2451636.1"/>
    </source>
</evidence>
<proteinExistence type="predicted"/>
<evidence type="ECO:0000256" key="6">
    <source>
        <dbReference type="PROSITE-ProRule" id="PRU01373"/>
    </source>
</evidence>
<dbReference type="GO" id="GO:0016740">
    <property type="term" value="F:transferase activity"/>
    <property type="evidence" value="ECO:0007669"/>
    <property type="project" value="UniProtKB-KW"/>
</dbReference>
<dbReference type="CDD" id="cd16913">
    <property type="entry name" value="YkuD_like"/>
    <property type="match status" value="1"/>
</dbReference>
<keyword evidence="5 6" id="KW-0961">Cell wall biogenesis/degradation</keyword>
<dbReference type="AlphaFoldDB" id="A0A939PN54"/>
<evidence type="ECO:0000256" key="3">
    <source>
        <dbReference type="ARBA" id="ARBA00022960"/>
    </source>
</evidence>
<dbReference type="RefSeq" id="WP_208259510.1">
    <property type="nucleotide sequence ID" value="NZ_JAGEOJ010000013.1"/>
</dbReference>
<comment type="pathway">
    <text evidence="1 6">Cell wall biogenesis; peptidoglycan biosynthesis.</text>
</comment>
<feature type="active site" description="Nucleophile" evidence="6">
    <location>
        <position position="137"/>
    </location>
</feature>
<dbReference type="PANTHER" id="PTHR30582:SF2">
    <property type="entry name" value="L,D-TRANSPEPTIDASE YCIB-RELATED"/>
    <property type="match status" value="1"/>
</dbReference>
<keyword evidence="9" id="KW-1185">Reference proteome</keyword>
<dbReference type="InterPro" id="IPR005490">
    <property type="entry name" value="LD_TPept_cat_dom"/>
</dbReference>
<sequence length="162" mass="17615">MDRRSTSGGIARSALAGVALAGPVAGLVLLVGTQPVQAHERRKTTVVIDLSAQRLRVFRSGQVVLATRVSAGSGRRYCVGGRCATATTPVGHFRVWRKVKAWHESLLGLMYKPIYFYRGYSIHGSLSVPHHPDSHGCVRVPIEVGEKLSALLHVGDRVIVRR</sequence>
<keyword evidence="4 6" id="KW-0573">Peptidoglycan synthesis</keyword>
<accession>A0A939PN54</accession>
<protein>
    <submittedName>
        <fullName evidence="8">L,D-transpeptidase</fullName>
    </submittedName>
</protein>
<dbReference type="GO" id="GO:0005576">
    <property type="term" value="C:extracellular region"/>
    <property type="evidence" value="ECO:0007669"/>
    <property type="project" value="TreeGrafter"/>
</dbReference>
<name>A0A939PN54_9ACTN</name>
<reference evidence="8" key="1">
    <citation type="submission" date="2021-03" db="EMBL/GenBank/DDBJ databases">
        <authorList>
            <person name="Kanchanasin P."/>
            <person name="Saeng-In P."/>
            <person name="Phongsopitanun W."/>
            <person name="Yuki M."/>
            <person name="Kudo T."/>
            <person name="Ohkuma M."/>
            <person name="Tanasupawat S."/>
        </authorList>
    </citation>
    <scope>NUCLEOTIDE SEQUENCE</scope>
    <source>
        <strain evidence="8">GKU 128</strain>
    </source>
</reference>
<dbReference type="Pfam" id="PF03734">
    <property type="entry name" value="YkuD"/>
    <property type="match status" value="1"/>
</dbReference>
<organism evidence="8 9">
    <name type="scientific">Actinomadura barringtoniae</name>
    <dbReference type="NCBI Taxonomy" id="1427535"/>
    <lineage>
        <taxon>Bacteria</taxon>
        <taxon>Bacillati</taxon>
        <taxon>Actinomycetota</taxon>
        <taxon>Actinomycetes</taxon>
        <taxon>Streptosporangiales</taxon>
        <taxon>Thermomonosporaceae</taxon>
        <taxon>Actinomadura</taxon>
    </lineage>
</organism>
<dbReference type="PANTHER" id="PTHR30582">
    <property type="entry name" value="L,D-TRANSPEPTIDASE"/>
    <property type="match status" value="1"/>
</dbReference>
<evidence type="ECO:0000259" key="7">
    <source>
        <dbReference type="PROSITE" id="PS52029"/>
    </source>
</evidence>
<comment type="caution">
    <text evidence="8">The sequence shown here is derived from an EMBL/GenBank/DDBJ whole genome shotgun (WGS) entry which is preliminary data.</text>
</comment>
<dbReference type="Proteomes" id="UP000669179">
    <property type="component" value="Unassembled WGS sequence"/>
</dbReference>
<gene>
    <name evidence="8" type="ORF">J4573_31415</name>
</gene>
<dbReference type="EMBL" id="JAGEOJ010000013">
    <property type="protein sequence ID" value="MBO2451636.1"/>
    <property type="molecule type" value="Genomic_DNA"/>
</dbReference>
<dbReference type="GO" id="GO:0071972">
    <property type="term" value="F:peptidoglycan L,D-transpeptidase activity"/>
    <property type="evidence" value="ECO:0007669"/>
    <property type="project" value="TreeGrafter"/>
</dbReference>
<evidence type="ECO:0000256" key="2">
    <source>
        <dbReference type="ARBA" id="ARBA00022679"/>
    </source>
</evidence>
<dbReference type="GO" id="GO:0008360">
    <property type="term" value="P:regulation of cell shape"/>
    <property type="evidence" value="ECO:0007669"/>
    <property type="project" value="UniProtKB-UniRule"/>
</dbReference>
<feature type="domain" description="L,D-TPase catalytic" evidence="7">
    <location>
        <begin position="44"/>
        <end position="161"/>
    </location>
</feature>